<dbReference type="InterPro" id="IPR000549">
    <property type="entry name" value="PSI_PsaG/PsaK"/>
</dbReference>
<protein>
    <submittedName>
        <fullName evidence="11">G11160 protein</fullName>
    </submittedName>
</protein>
<evidence type="ECO:0000256" key="9">
    <source>
        <dbReference type="ARBA" id="ARBA00023136"/>
    </source>
</evidence>
<dbReference type="InterPro" id="IPR023618">
    <property type="entry name" value="PSI_PsaG/PsaK_dom"/>
</dbReference>
<dbReference type="NCBIfam" id="TIGR03050">
    <property type="entry name" value="PS_I_psaK_plant"/>
    <property type="match status" value="1"/>
</dbReference>
<evidence type="ECO:0000256" key="6">
    <source>
        <dbReference type="ARBA" id="ARBA00022640"/>
    </source>
</evidence>
<gene>
    <name evidence="11" type="primary">g11160</name>
    <name evidence="11" type="ORF">VP750_LOCUS9996</name>
</gene>
<dbReference type="Proteomes" id="UP001497392">
    <property type="component" value="Unassembled WGS sequence"/>
</dbReference>
<dbReference type="InterPro" id="IPR016370">
    <property type="entry name" value="PSI_PsaG/PsaK_pln"/>
</dbReference>
<comment type="similarity">
    <text evidence="3">Belongs to the PsaG/PsaK family.</text>
</comment>
<dbReference type="PANTHER" id="PTHR34195">
    <property type="entry name" value="PHOTOSYSTEM I REACTION CENTER SUBUNIT V, CHLOROPLASTIC-RELATED"/>
    <property type="match status" value="1"/>
</dbReference>
<dbReference type="EMBL" id="CAXHTA020000018">
    <property type="protein sequence ID" value="CAL5228090.1"/>
    <property type="molecule type" value="Genomic_DNA"/>
</dbReference>
<dbReference type="Gene3D" id="1.10.286.40">
    <property type="entry name" value="Chlorophyll a-b binding protein like"/>
    <property type="match status" value="1"/>
</dbReference>
<comment type="subcellular location">
    <subcellularLocation>
        <location evidence="1">Membrane</location>
        <topology evidence="1">Multi-pass membrane protein</topology>
    </subcellularLocation>
    <subcellularLocation>
        <location evidence="2">Plastid</location>
        <location evidence="2">Chloroplast</location>
    </subcellularLocation>
</comment>
<comment type="caution">
    <text evidence="11">The sequence shown here is derived from an EMBL/GenBank/DDBJ whole genome shotgun (WGS) entry which is preliminary data.</text>
</comment>
<evidence type="ECO:0000313" key="12">
    <source>
        <dbReference type="Proteomes" id="UP001497392"/>
    </source>
</evidence>
<keyword evidence="6" id="KW-0934">Plastid</keyword>
<keyword evidence="7 10" id="KW-0812">Transmembrane</keyword>
<dbReference type="Pfam" id="PF01241">
    <property type="entry name" value="PSI_PSAK"/>
    <property type="match status" value="1"/>
</dbReference>
<name>A0ABP1G9Z5_9CHLO</name>
<accession>A0ABP1G9Z5</accession>
<sequence length="139" mass="13994">MASSTMTASSSAVRSFTGLRPQARPIAAKAAMPRLARRSNLTVRAGGFIGSANNLIVVASTTIFLAAGRFGLTPSANRLASPGLKLQGNDSGLKTGDPAGFTATDVLYLGTIGHVVAIGIILGLKGTGVLPGYPSNGLL</sequence>
<keyword evidence="10" id="KW-1133">Transmembrane helix</keyword>
<keyword evidence="5" id="KW-0602">Photosynthesis</keyword>
<evidence type="ECO:0000256" key="3">
    <source>
        <dbReference type="ARBA" id="ARBA00006458"/>
    </source>
</evidence>
<evidence type="ECO:0000313" key="11">
    <source>
        <dbReference type="EMBL" id="CAL5228090.1"/>
    </source>
</evidence>
<evidence type="ECO:0000256" key="2">
    <source>
        <dbReference type="ARBA" id="ARBA00004229"/>
    </source>
</evidence>
<evidence type="ECO:0000256" key="8">
    <source>
        <dbReference type="ARBA" id="ARBA00022836"/>
    </source>
</evidence>
<dbReference type="InterPro" id="IPR017493">
    <property type="entry name" value="PSI_PsaK_pln"/>
</dbReference>
<evidence type="ECO:0000256" key="4">
    <source>
        <dbReference type="ARBA" id="ARBA00022528"/>
    </source>
</evidence>
<dbReference type="PANTHER" id="PTHR34195:SF2">
    <property type="entry name" value="PHOTOSYSTEM I REACTION CENTER SUBUNIT PSAK, CHLOROPLASTIC"/>
    <property type="match status" value="1"/>
</dbReference>
<organism evidence="11 12">
    <name type="scientific">Coccomyxa viridis</name>
    <dbReference type="NCBI Taxonomy" id="1274662"/>
    <lineage>
        <taxon>Eukaryota</taxon>
        <taxon>Viridiplantae</taxon>
        <taxon>Chlorophyta</taxon>
        <taxon>core chlorophytes</taxon>
        <taxon>Trebouxiophyceae</taxon>
        <taxon>Trebouxiophyceae incertae sedis</taxon>
        <taxon>Coccomyxaceae</taxon>
        <taxon>Coccomyxa</taxon>
    </lineage>
</organism>
<keyword evidence="9 10" id="KW-0472">Membrane</keyword>
<keyword evidence="12" id="KW-1185">Reference proteome</keyword>
<keyword evidence="8" id="KW-0603">Photosystem I</keyword>
<evidence type="ECO:0000256" key="10">
    <source>
        <dbReference type="SAM" id="Phobius"/>
    </source>
</evidence>
<reference evidence="11 12" key="1">
    <citation type="submission" date="2024-06" db="EMBL/GenBank/DDBJ databases">
        <authorList>
            <person name="Kraege A."/>
            <person name="Thomma B."/>
        </authorList>
    </citation>
    <scope>NUCLEOTIDE SEQUENCE [LARGE SCALE GENOMIC DNA]</scope>
</reference>
<evidence type="ECO:0000256" key="5">
    <source>
        <dbReference type="ARBA" id="ARBA00022531"/>
    </source>
</evidence>
<feature type="transmembrane region" description="Helical" evidence="10">
    <location>
        <begin position="106"/>
        <end position="124"/>
    </location>
</feature>
<keyword evidence="4" id="KW-0150">Chloroplast</keyword>
<feature type="transmembrane region" description="Helical" evidence="10">
    <location>
        <begin position="41"/>
        <end position="67"/>
    </location>
</feature>
<proteinExistence type="inferred from homology"/>
<evidence type="ECO:0000256" key="7">
    <source>
        <dbReference type="ARBA" id="ARBA00022692"/>
    </source>
</evidence>
<evidence type="ECO:0000256" key="1">
    <source>
        <dbReference type="ARBA" id="ARBA00004141"/>
    </source>
</evidence>